<evidence type="ECO:0000256" key="11">
    <source>
        <dbReference type="SAM" id="Phobius"/>
    </source>
</evidence>
<evidence type="ECO:0000256" key="2">
    <source>
        <dbReference type="ARBA" id="ARBA00022448"/>
    </source>
</evidence>
<feature type="domain" description="Cytochrome b/b6 C-terminal region profile" evidence="13">
    <location>
        <begin position="239"/>
        <end position="419"/>
    </location>
</feature>
<evidence type="ECO:0000256" key="6">
    <source>
        <dbReference type="ARBA" id="ARBA00022723"/>
    </source>
</evidence>
<keyword evidence="7" id="KW-0249">Electron transport</keyword>
<feature type="domain" description="Cytochrome b/b6 N-terminal region profile" evidence="12">
    <location>
        <begin position="10"/>
        <end position="223"/>
    </location>
</feature>
<keyword evidence="3" id="KW-0349">Heme</keyword>
<sequence>MAHIRKATSLGDWFDQRLATTKFWKVMVSEYWIPKNINFLWAMGVILMTLFILLFVSGLMLMMYYKPDANLAFDSVNYTIMQEVEYGWLWRHIHAIAASVTFLIIYIHTFTAIYYRSYKQGREMIWVSGILLFLIFSAEAFSGYMLPWGQMSYWAAQVITQLFGGIPVIGPAVVEWIRGDYAVSDPTLTRFFMLHVCLLPIVIIAVIAFHFYALRFPHVNNLEGEEIDFDLEADKYLEGKTAESKVIPFWPGFLSKDFFYVSIFMVFFFYLVGFNFNFAMDPINFDPANSLKTPPHIYPEWYFLWEYEILRGFFFDVGPMKAADIGLIAFAFAGVSLIFIPWFDRSDVVAPAHKNKAFFIWFWVLIIDLILLSVFGKLPADGITGGIDNTYIGFVLSILYIILLVVCLPLITIAERKRG</sequence>
<keyword evidence="6" id="KW-0479">Metal-binding</keyword>
<evidence type="ECO:0000256" key="10">
    <source>
        <dbReference type="ARBA" id="ARBA00023136"/>
    </source>
</evidence>
<dbReference type="Gene3D" id="1.20.810.10">
    <property type="entry name" value="Cytochrome Bc1 Complex, Chain C"/>
    <property type="match status" value="1"/>
</dbReference>
<dbReference type="InterPro" id="IPR048259">
    <property type="entry name" value="Cytochrome_b_N_euk/bac"/>
</dbReference>
<feature type="transmembrane region" description="Helical" evidence="11">
    <location>
        <begin position="125"/>
        <end position="146"/>
    </location>
</feature>
<dbReference type="InterPro" id="IPR036150">
    <property type="entry name" value="Cyt_b/b6_C_sf"/>
</dbReference>
<dbReference type="CDD" id="cd00284">
    <property type="entry name" value="Cytochrome_b_N"/>
    <property type="match status" value="1"/>
</dbReference>
<dbReference type="OrthoDB" id="9804503at2"/>
<name>A0A128EN20_9BACT</name>
<evidence type="ECO:0000256" key="8">
    <source>
        <dbReference type="ARBA" id="ARBA00022989"/>
    </source>
</evidence>
<dbReference type="SUPFAM" id="SSF81648">
    <property type="entry name" value="a domain/subunit of cytochrome bc1 complex (Ubiquinol-cytochrome c reductase)"/>
    <property type="match status" value="1"/>
</dbReference>
<evidence type="ECO:0000256" key="1">
    <source>
        <dbReference type="ARBA" id="ARBA00004141"/>
    </source>
</evidence>
<keyword evidence="15" id="KW-1185">Reference proteome</keyword>
<evidence type="ECO:0000259" key="13">
    <source>
        <dbReference type="PROSITE" id="PS51003"/>
    </source>
</evidence>
<comment type="subcellular location">
    <subcellularLocation>
        <location evidence="1">Membrane</location>
        <topology evidence="1">Multi-pass membrane protein</topology>
    </subcellularLocation>
</comment>
<evidence type="ECO:0000256" key="7">
    <source>
        <dbReference type="ARBA" id="ARBA00022982"/>
    </source>
</evidence>
<feature type="transmembrane region" description="Helical" evidence="11">
    <location>
        <begin position="325"/>
        <end position="343"/>
    </location>
</feature>
<keyword evidence="4" id="KW-0679">Respiratory chain</keyword>
<dbReference type="InterPro" id="IPR016174">
    <property type="entry name" value="Di-haem_cyt_TM"/>
</dbReference>
<dbReference type="PANTHER" id="PTHR19271">
    <property type="entry name" value="CYTOCHROME B"/>
    <property type="match status" value="1"/>
</dbReference>
<proteinExistence type="predicted"/>
<feature type="transmembrane region" description="Helical" evidence="11">
    <location>
        <begin position="390"/>
        <end position="414"/>
    </location>
</feature>
<dbReference type="AlphaFoldDB" id="A0A128EN20"/>
<evidence type="ECO:0000313" key="14">
    <source>
        <dbReference type="EMBL" id="CZE48662.1"/>
    </source>
</evidence>
<dbReference type="GO" id="GO:0046872">
    <property type="term" value="F:metal ion binding"/>
    <property type="evidence" value="ECO:0007669"/>
    <property type="project" value="UniProtKB-KW"/>
</dbReference>
<dbReference type="SUPFAM" id="SSF81342">
    <property type="entry name" value="Transmembrane di-heme cytochromes"/>
    <property type="match status" value="1"/>
</dbReference>
<organism evidence="14 15">
    <name type="scientific">Campylobacter geochelonis</name>
    <dbReference type="NCBI Taxonomy" id="1780362"/>
    <lineage>
        <taxon>Bacteria</taxon>
        <taxon>Pseudomonadati</taxon>
        <taxon>Campylobacterota</taxon>
        <taxon>Epsilonproteobacteria</taxon>
        <taxon>Campylobacterales</taxon>
        <taxon>Campylobacteraceae</taxon>
        <taxon>Campylobacter</taxon>
    </lineage>
</organism>
<dbReference type="RefSeq" id="WP_075494142.1">
    <property type="nucleotide sequence ID" value="NZ_CP053844.1"/>
</dbReference>
<feature type="transmembrane region" description="Helical" evidence="11">
    <location>
        <begin position="358"/>
        <end position="378"/>
    </location>
</feature>
<dbReference type="GO" id="GO:0022904">
    <property type="term" value="P:respiratory electron transport chain"/>
    <property type="evidence" value="ECO:0007669"/>
    <property type="project" value="InterPro"/>
</dbReference>
<dbReference type="InterPro" id="IPR005797">
    <property type="entry name" value="Cyt_b/b6_N"/>
</dbReference>
<gene>
    <name evidence="14" type="primary">petB</name>
    <name evidence="14" type="ORF">ERS672216_01534</name>
</gene>
<evidence type="ECO:0000313" key="15">
    <source>
        <dbReference type="Proteomes" id="UP000069632"/>
    </source>
</evidence>
<dbReference type="GO" id="GO:0016020">
    <property type="term" value="C:membrane"/>
    <property type="evidence" value="ECO:0007669"/>
    <property type="project" value="UniProtKB-SubCell"/>
</dbReference>
<feature type="transmembrane region" description="Helical" evidence="11">
    <location>
        <begin position="93"/>
        <end position="113"/>
    </location>
</feature>
<evidence type="ECO:0000256" key="4">
    <source>
        <dbReference type="ARBA" id="ARBA00022660"/>
    </source>
</evidence>
<keyword evidence="2" id="KW-0813">Transport</keyword>
<keyword evidence="9" id="KW-0408">Iron</keyword>
<dbReference type="PROSITE" id="PS51002">
    <property type="entry name" value="CYTB_NTER"/>
    <property type="match status" value="1"/>
</dbReference>
<feature type="transmembrane region" description="Helical" evidence="11">
    <location>
        <begin position="258"/>
        <end position="278"/>
    </location>
</feature>
<accession>A0A128EN20</accession>
<dbReference type="GO" id="GO:0016491">
    <property type="term" value="F:oxidoreductase activity"/>
    <property type="evidence" value="ECO:0007669"/>
    <property type="project" value="InterPro"/>
</dbReference>
<dbReference type="InterPro" id="IPR027387">
    <property type="entry name" value="Cytb/b6-like_sf"/>
</dbReference>
<evidence type="ECO:0000256" key="9">
    <source>
        <dbReference type="ARBA" id="ARBA00023004"/>
    </source>
</evidence>
<dbReference type="Proteomes" id="UP000069632">
    <property type="component" value="Unassembled WGS sequence"/>
</dbReference>
<keyword evidence="10 11" id="KW-0472">Membrane</keyword>
<feature type="transmembrane region" description="Helical" evidence="11">
    <location>
        <begin position="191"/>
        <end position="213"/>
    </location>
</feature>
<evidence type="ECO:0000256" key="3">
    <source>
        <dbReference type="ARBA" id="ARBA00022617"/>
    </source>
</evidence>
<keyword evidence="8 11" id="KW-1133">Transmembrane helix</keyword>
<evidence type="ECO:0000256" key="5">
    <source>
        <dbReference type="ARBA" id="ARBA00022692"/>
    </source>
</evidence>
<protein>
    <submittedName>
        <fullName evidence="14">Cytochrome B</fullName>
    </submittedName>
</protein>
<dbReference type="PROSITE" id="PS51003">
    <property type="entry name" value="CYTB_CTER"/>
    <property type="match status" value="1"/>
</dbReference>
<dbReference type="GO" id="GO:0009055">
    <property type="term" value="F:electron transfer activity"/>
    <property type="evidence" value="ECO:0007669"/>
    <property type="project" value="InterPro"/>
</dbReference>
<dbReference type="PANTHER" id="PTHR19271:SF16">
    <property type="entry name" value="CYTOCHROME B"/>
    <property type="match status" value="1"/>
</dbReference>
<keyword evidence="5 11" id="KW-0812">Transmembrane</keyword>
<reference evidence="14 15" key="1">
    <citation type="submission" date="2016-02" db="EMBL/GenBank/DDBJ databases">
        <authorList>
            <consortium name="Pathogen Informatics"/>
        </authorList>
    </citation>
    <scope>NUCLEOTIDE SEQUENCE [LARGE SCALE GENOMIC DNA]</scope>
    <source>
        <strain evidence="14 15">RC20</strain>
    </source>
</reference>
<dbReference type="InterPro" id="IPR005798">
    <property type="entry name" value="Cyt_b/b6_C"/>
</dbReference>
<feature type="transmembrane region" description="Helical" evidence="11">
    <location>
        <begin position="39"/>
        <end position="65"/>
    </location>
</feature>
<dbReference type="EMBL" id="FIZP01000009">
    <property type="protein sequence ID" value="CZE48662.1"/>
    <property type="molecule type" value="Genomic_DNA"/>
</dbReference>
<evidence type="ECO:0000259" key="12">
    <source>
        <dbReference type="PROSITE" id="PS51002"/>
    </source>
</evidence>
<dbReference type="Pfam" id="PF00032">
    <property type="entry name" value="Cytochrom_B_C"/>
    <property type="match status" value="1"/>
</dbReference>
<dbReference type="Pfam" id="PF00033">
    <property type="entry name" value="Cytochrome_B"/>
    <property type="match status" value="1"/>
</dbReference>